<protein>
    <submittedName>
        <fullName evidence="1">Uncharacterized protein</fullName>
    </submittedName>
</protein>
<dbReference type="AlphaFoldDB" id="A0A9D1PC08"/>
<evidence type="ECO:0000313" key="2">
    <source>
        <dbReference type="Proteomes" id="UP000886814"/>
    </source>
</evidence>
<proteinExistence type="predicted"/>
<dbReference type="Proteomes" id="UP000886814">
    <property type="component" value="Unassembled WGS sequence"/>
</dbReference>
<name>A0A9D1PC08_9FIRM</name>
<reference evidence="1" key="1">
    <citation type="journal article" date="2021" name="PeerJ">
        <title>Extensive microbial diversity within the chicken gut microbiome revealed by metagenomics and culture.</title>
        <authorList>
            <person name="Gilroy R."/>
            <person name="Ravi A."/>
            <person name="Getino M."/>
            <person name="Pursley I."/>
            <person name="Horton D.L."/>
            <person name="Alikhan N.F."/>
            <person name="Baker D."/>
            <person name="Gharbi K."/>
            <person name="Hall N."/>
            <person name="Watson M."/>
            <person name="Adriaenssens E.M."/>
            <person name="Foster-Nyarko E."/>
            <person name="Jarju S."/>
            <person name="Secka A."/>
            <person name="Antonio M."/>
            <person name="Oren A."/>
            <person name="Chaudhuri R.R."/>
            <person name="La Ragione R."/>
            <person name="Hildebrand F."/>
            <person name="Pallen M.J."/>
        </authorList>
    </citation>
    <scope>NUCLEOTIDE SEQUENCE</scope>
    <source>
        <strain evidence="1">CHK195-9823</strain>
    </source>
</reference>
<sequence>MNNNMDGYSKKGEPTYIEWKLKKTSCTDPAFDNAAIKAILNISNIVMQSISDSILG</sequence>
<reference evidence="1" key="2">
    <citation type="submission" date="2021-04" db="EMBL/GenBank/DDBJ databases">
        <authorList>
            <person name="Gilroy R."/>
        </authorList>
    </citation>
    <scope>NUCLEOTIDE SEQUENCE</scope>
    <source>
        <strain evidence="1">CHK195-9823</strain>
    </source>
</reference>
<evidence type="ECO:0000313" key="1">
    <source>
        <dbReference type="EMBL" id="HIV38343.1"/>
    </source>
</evidence>
<organism evidence="1 2">
    <name type="scientific">Candidatus Blautia stercorigallinarum</name>
    <dbReference type="NCBI Taxonomy" id="2838501"/>
    <lineage>
        <taxon>Bacteria</taxon>
        <taxon>Bacillati</taxon>
        <taxon>Bacillota</taxon>
        <taxon>Clostridia</taxon>
        <taxon>Lachnospirales</taxon>
        <taxon>Lachnospiraceae</taxon>
        <taxon>Blautia</taxon>
    </lineage>
</organism>
<comment type="caution">
    <text evidence="1">The sequence shown here is derived from an EMBL/GenBank/DDBJ whole genome shotgun (WGS) entry which is preliminary data.</text>
</comment>
<gene>
    <name evidence="1" type="ORF">H9747_04990</name>
</gene>
<dbReference type="EMBL" id="DXIQ01000028">
    <property type="protein sequence ID" value="HIV38343.1"/>
    <property type="molecule type" value="Genomic_DNA"/>
</dbReference>
<accession>A0A9D1PC08</accession>